<dbReference type="Pfam" id="PF00293">
    <property type="entry name" value="NUDIX"/>
    <property type="match status" value="1"/>
</dbReference>
<accession>A0ABW0X9L1</accession>
<organism evidence="2 3">
    <name type="scientific">Kitasatospora misakiensis</name>
    <dbReference type="NCBI Taxonomy" id="67330"/>
    <lineage>
        <taxon>Bacteria</taxon>
        <taxon>Bacillati</taxon>
        <taxon>Actinomycetota</taxon>
        <taxon>Actinomycetes</taxon>
        <taxon>Kitasatosporales</taxon>
        <taxon>Streptomycetaceae</taxon>
        <taxon>Kitasatospora</taxon>
    </lineage>
</organism>
<dbReference type="EMBL" id="JBHSOF010000039">
    <property type="protein sequence ID" value="MFC5666423.1"/>
    <property type="molecule type" value="Genomic_DNA"/>
</dbReference>
<dbReference type="SUPFAM" id="SSF55811">
    <property type="entry name" value="Nudix"/>
    <property type="match status" value="1"/>
</dbReference>
<keyword evidence="3" id="KW-1185">Reference proteome</keyword>
<feature type="domain" description="Nudix hydrolase" evidence="1">
    <location>
        <begin position="96"/>
        <end position="241"/>
    </location>
</feature>
<comment type="caution">
    <text evidence="2">The sequence shown here is derived from an EMBL/GenBank/DDBJ whole genome shotgun (WGS) entry which is preliminary data.</text>
</comment>
<dbReference type="PROSITE" id="PS51462">
    <property type="entry name" value="NUDIX"/>
    <property type="match status" value="1"/>
</dbReference>
<protein>
    <submittedName>
        <fullName evidence="2">NUDIX domain-containing protein</fullName>
    </submittedName>
</protein>
<dbReference type="Proteomes" id="UP001595975">
    <property type="component" value="Unassembled WGS sequence"/>
</dbReference>
<proteinExistence type="predicted"/>
<reference evidence="3" key="1">
    <citation type="journal article" date="2019" name="Int. J. Syst. Evol. Microbiol.">
        <title>The Global Catalogue of Microorganisms (GCM) 10K type strain sequencing project: providing services to taxonomists for standard genome sequencing and annotation.</title>
        <authorList>
            <consortium name="The Broad Institute Genomics Platform"/>
            <consortium name="The Broad Institute Genome Sequencing Center for Infectious Disease"/>
            <person name="Wu L."/>
            <person name="Ma J."/>
        </authorList>
    </citation>
    <scope>NUCLEOTIDE SEQUENCE [LARGE SCALE GENOMIC DNA]</scope>
    <source>
        <strain evidence="3">CGMCC 4.1437</strain>
    </source>
</reference>
<dbReference type="InterPro" id="IPR015797">
    <property type="entry name" value="NUDIX_hydrolase-like_dom_sf"/>
</dbReference>
<dbReference type="Gene3D" id="3.90.79.10">
    <property type="entry name" value="Nucleoside Triphosphate Pyrophosphohydrolase"/>
    <property type="match status" value="1"/>
</dbReference>
<evidence type="ECO:0000313" key="3">
    <source>
        <dbReference type="Proteomes" id="UP001595975"/>
    </source>
</evidence>
<name>A0ABW0X9L1_9ACTN</name>
<evidence type="ECO:0000313" key="2">
    <source>
        <dbReference type="EMBL" id="MFC5666423.1"/>
    </source>
</evidence>
<sequence>MPDAATPPPPPPPLSEVLGVRRIRLAEVAAPRLTVEERRARDQVWATMVLANPTLFDGPVVACSDTSWPRPGELHISWCRVPYRHYALRRVTSSTAPTASLSVSVVQPTDDGRLLVGRMAPTTAAPGRWQFAGGSVEPPPDGERLDLAALRRDAVRELAEETGVAATPQELELWAVTRGQYGSVGVLFLAPPLPEPTLREHFTALAPPERELVELAFVRSPTDLPGLPGPHADYLPPVLRRLARRQTGQPGQPGLPR</sequence>
<gene>
    <name evidence="2" type="ORF">ACFP3U_26085</name>
</gene>
<dbReference type="InterPro" id="IPR000086">
    <property type="entry name" value="NUDIX_hydrolase_dom"/>
</dbReference>
<dbReference type="RefSeq" id="WP_380228096.1">
    <property type="nucleotide sequence ID" value="NZ_JBHSOF010000039.1"/>
</dbReference>
<evidence type="ECO:0000259" key="1">
    <source>
        <dbReference type="PROSITE" id="PS51462"/>
    </source>
</evidence>